<organism evidence="1 2">
    <name type="scientific">Candidatus Magnetobacterium bavaricum</name>
    <dbReference type="NCBI Taxonomy" id="29290"/>
    <lineage>
        <taxon>Bacteria</taxon>
        <taxon>Pseudomonadati</taxon>
        <taxon>Nitrospirota</taxon>
        <taxon>Thermodesulfovibrionia</taxon>
        <taxon>Thermodesulfovibrionales</taxon>
        <taxon>Candidatus Magnetobacteriaceae</taxon>
        <taxon>Candidatus Magnetobacterium</taxon>
    </lineage>
</organism>
<protein>
    <submittedName>
        <fullName evidence="1">Uncharacterized protein</fullName>
    </submittedName>
</protein>
<evidence type="ECO:0000313" key="2">
    <source>
        <dbReference type="Proteomes" id="UP000033423"/>
    </source>
</evidence>
<sequence length="59" mass="6836">MHVLMALPVLFAQITSQQCLEHPAMIGILQMEQFMDYYLFKELLRFTHDVLVKSKPSPG</sequence>
<dbReference type="AlphaFoldDB" id="A0A0F3GSK8"/>
<dbReference type="Proteomes" id="UP000033423">
    <property type="component" value="Unassembled WGS sequence"/>
</dbReference>
<dbReference type="EMBL" id="LACI01001236">
    <property type="protein sequence ID" value="KJU84909.1"/>
    <property type="molecule type" value="Genomic_DNA"/>
</dbReference>
<name>A0A0F3GSK8_9BACT</name>
<gene>
    <name evidence="1" type="ORF">MBAV_002896</name>
</gene>
<keyword evidence="2" id="KW-1185">Reference proteome</keyword>
<reference evidence="1 2" key="1">
    <citation type="submission" date="2015-02" db="EMBL/GenBank/DDBJ databases">
        <title>Single-cell genomics of uncultivated deep-branching MTB reveals a conserved set of magnetosome genes.</title>
        <authorList>
            <person name="Kolinko S."/>
            <person name="Richter M."/>
            <person name="Glockner F.O."/>
            <person name="Brachmann A."/>
            <person name="Schuler D."/>
        </authorList>
    </citation>
    <scope>NUCLEOTIDE SEQUENCE [LARGE SCALE GENOMIC DNA]</scope>
    <source>
        <strain evidence="1">TM-1</strain>
    </source>
</reference>
<proteinExistence type="predicted"/>
<comment type="caution">
    <text evidence="1">The sequence shown here is derived from an EMBL/GenBank/DDBJ whole genome shotgun (WGS) entry which is preliminary data.</text>
</comment>
<evidence type="ECO:0000313" key="1">
    <source>
        <dbReference type="EMBL" id="KJU84909.1"/>
    </source>
</evidence>
<accession>A0A0F3GSK8</accession>